<evidence type="ECO:0000256" key="2">
    <source>
        <dbReference type="ARBA" id="ARBA00022737"/>
    </source>
</evidence>
<feature type="domain" description="VOC" evidence="3">
    <location>
        <begin position="8"/>
        <end position="129"/>
    </location>
</feature>
<dbReference type="Pfam" id="PF00903">
    <property type="entry name" value="Glyoxalase"/>
    <property type="match status" value="1"/>
</dbReference>
<dbReference type="InterPro" id="IPR004360">
    <property type="entry name" value="Glyas_Fos-R_dOase_dom"/>
</dbReference>
<dbReference type="Proteomes" id="UP001153636">
    <property type="component" value="Chromosome 5"/>
</dbReference>
<dbReference type="PANTHER" id="PTHR46466">
    <property type="entry name" value="GLYOXALASE DOMAIN-CONTAINING PROTEIN 4"/>
    <property type="match status" value="1"/>
</dbReference>
<gene>
    <name evidence="4" type="ORF">PSYICH_LOCUS11463</name>
</gene>
<sequence length="286" mass="32357">MSLTLAGRALHFVFKIPNRKESMRFYREILGMKMLRHEEFAEGCEATCNGPYDGRWSKTMVGYGPEDNHFAIELTYNYGITSYERGNDFEKITIKSKEALERAKKQNWPIESGNTLVAPGGYKFEIISESQPTDKDPVQSVTLNSSNLKKSIDYWNGILGLKIFKQTDKTALLGFKEDEAKLELNDTGKPVNRGQAYGRIAFSIPHSEQEPLAKLVDEKKVKVLTPLTVLPTPGKADVRVIILADPDGHEICFVDDEAYRQLSQPDYSSEKVLETQMKKDTYDKSS</sequence>
<feature type="domain" description="VOC" evidence="3">
    <location>
        <begin position="137"/>
        <end position="256"/>
    </location>
</feature>
<dbReference type="OrthoDB" id="1545884at2759"/>
<dbReference type="InterPro" id="IPR037523">
    <property type="entry name" value="VOC_core"/>
</dbReference>
<protein>
    <recommendedName>
        <fullName evidence="3">VOC domain-containing protein</fullName>
    </recommendedName>
</protein>
<dbReference type="PROSITE" id="PS51819">
    <property type="entry name" value="VOC"/>
    <property type="match status" value="2"/>
</dbReference>
<dbReference type="SUPFAM" id="SSF54593">
    <property type="entry name" value="Glyoxalase/Bleomycin resistance protein/Dihydroxybiphenyl dioxygenase"/>
    <property type="match status" value="2"/>
</dbReference>
<reference evidence="4" key="1">
    <citation type="submission" date="2022-01" db="EMBL/GenBank/DDBJ databases">
        <authorList>
            <person name="King R."/>
        </authorList>
    </citation>
    <scope>NUCLEOTIDE SEQUENCE</scope>
</reference>
<dbReference type="InterPro" id="IPR043194">
    <property type="entry name" value="GLOD4_C"/>
</dbReference>
<dbReference type="EMBL" id="OV651817">
    <property type="protein sequence ID" value="CAH1111238.1"/>
    <property type="molecule type" value="Genomic_DNA"/>
</dbReference>
<evidence type="ECO:0000313" key="5">
    <source>
        <dbReference type="Proteomes" id="UP001153636"/>
    </source>
</evidence>
<dbReference type="CDD" id="cd16357">
    <property type="entry name" value="GLOD4_C"/>
    <property type="match status" value="1"/>
</dbReference>
<evidence type="ECO:0000313" key="4">
    <source>
        <dbReference type="EMBL" id="CAH1111238.1"/>
    </source>
</evidence>
<dbReference type="Pfam" id="PF21701">
    <property type="entry name" value="GLOD4_C"/>
    <property type="match status" value="1"/>
</dbReference>
<evidence type="ECO:0000259" key="3">
    <source>
        <dbReference type="PROSITE" id="PS51819"/>
    </source>
</evidence>
<dbReference type="InterPro" id="IPR029068">
    <property type="entry name" value="Glyas_Bleomycin-R_OHBP_Dase"/>
</dbReference>
<dbReference type="PANTHER" id="PTHR46466:SF1">
    <property type="entry name" value="GLYOXALASE DOMAIN-CONTAINING PROTEIN 4"/>
    <property type="match status" value="1"/>
</dbReference>
<proteinExistence type="inferred from homology"/>
<organism evidence="4 5">
    <name type="scientific">Psylliodes chrysocephalus</name>
    <dbReference type="NCBI Taxonomy" id="3402493"/>
    <lineage>
        <taxon>Eukaryota</taxon>
        <taxon>Metazoa</taxon>
        <taxon>Ecdysozoa</taxon>
        <taxon>Arthropoda</taxon>
        <taxon>Hexapoda</taxon>
        <taxon>Insecta</taxon>
        <taxon>Pterygota</taxon>
        <taxon>Neoptera</taxon>
        <taxon>Endopterygota</taxon>
        <taxon>Coleoptera</taxon>
        <taxon>Polyphaga</taxon>
        <taxon>Cucujiformia</taxon>
        <taxon>Chrysomeloidea</taxon>
        <taxon>Chrysomelidae</taxon>
        <taxon>Galerucinae</taxon>
        <taxon>Alticini</taxon>
        <taxon>Psylliodes</taxon>
    </lineage>
</organism>
<keyword evidence="5" id="KW-1185">Reference proteome</keyword>
<keyword evidence="2" id="KW-0677">Repeat</keyword>
<evidence type="ECO:0000256" key="1">
    <source>
        <dbReference type="ARBA" id="ARBA00010363"/>
    </source>
</evidence>
<dbReference type="Gene3D" id="3.10.180.10">
    <property type="entry name" value="2,3-Dihydroxybiphenyl 1,2-Dioxygenase, domain 1"/>
    <property type="match status" value="2"/>
</dbReference>
<dbReference type="AlphaFoldDB" id="A0A9P0D3L7"/>
<name>A0A9P0D3L7_9CUCU</name>
<dbReference type="InterPro" id="IPR043193">
    <property type="entry name" value="GLOD4"/>
</dbReference>
<comment type="similarity">
    <text evidence="1">Belongs to the glyoxalase I family.</text>
</comment>
<accession>A0A9P0D3L7</accession>